<dbReference type="NCBIfam" id="TIGR02383">
    <property type="entry name" value="Hfq"/>
    <property type="match status" value="1"/>
</dbReference>
<dbReference type="STRING" id="1461582.BN1048_00571"/>
<keyword evidence="1 3" id="KW-0694">RNA-binding</keyword>
<dbReference type="PANTHER" id="PTHR34772:SF1">
    <property type="entry name" value="RNA-BINDING PROTEIN HFQ"/>
    <property type="match status" value="1"/>
</dbReference>
<gene>
    <name evidence="3 5" type="primary">hfq</name>
    <name evidence="5" type="ORF">BN1048_00571</name>
</gene>
<proteinExistence type="inferred from homology"/>
<dbReference type="Pfam" id="PF17209">
    <property type="entry name" value="Hfq"/>
    <property type="match status" value="1"/>
</dbReference>
<keyword evidence="6" id="KW-1185">Reference proteome</keyword>
<dbReference type="OrthoDB" id="9799751at2"/>
<evidence type="ECO:0000313" key="5">
    <source>
        <dbReference type="EMBL" id="CDZ99630.1"/>
    </source>
</evidence>
<protein>
    <recommendedName>
        <fullName evidence="3">RNA-binding protein Hfq</fullName>
    </recommendedName>
</protein>
<dbReference type="InterPro" id="IPR010920">
    <property type="entry name" value="LSM_dom_sf"/>
</dbReference>
<dbReference type="PROSITE" id="PS52002">
    <property type="entry name" value="SM"/>
    <property type="match status" value="1"/>
</dbReference>
<dbReference type="InterPro" id="IPR005001">
    <property type="entry name" value="Hfq"/>
</dbReference>
<dbReference type="GO" id="GO:0006355">
    <property type="term" value="P:regulation of DNA-templated transcription"/>
    <property type="evidence" value="ECO:0007669"/>
    <property type="project" value="InterPro"/>
</dbReference>
<keyword evidence="2 3" id="KW-0346">Stress response</keyword>
<comment type="subunit">
    <text evidence="3">Homohexamer.</text>
</comment>
<evidence type="ECO:0000256" key="1">
    <source>
        <dbReference type="ARBA" id="ARBA00022884"/>
    </source>
</evidence>
<comment type="function">
    <text evidence="3">RNA chaperone that binds small regulatory RNA (sRNAs) and mRNAs to facilitate mRNA translational regulation in response to envelope stress, environmental stress and changes in metabolite concentrations. Also binds with high specificity to tRNAs.</text>
</comment>
<dbReference type="GO" id="GO:0003723">
    <property type="term" value="F:RNA binding"/>
    <property type="evidence" value="ECO:0007669"/>
    <property type="project" value="UniProtKB-UniRule"/>
</dbReference>
<sequence length="62" mass="7121">MNLQDSFLGEYKESGQEITVFLMNGFQLQGKISDFDKYVVELDSEGKVQIIYKHAISTFIRA</sequence>
<organism evidence="5 6">
    <name type="scientific">Jeotgalicoccus saudimassiliensis</name>
    <dbReference type="NCBI Taxonomy" id="1461582"/>
    <lineage>
        <taxon>Bacteria</taxon>
        <taxon>Bacillati</taxon>
        <taxon>Bacillota</taxon>
        <taxon>Bacilli</taxon>
        <taxon>Bacillales</taxon>
        <taxon>Staphylococcaceae</taxon>
        <taxon>Jeotgalicoccus</taxon>
    </lineage>
</organism>
<dbReference type="CDD" id="cd01716">
    <property type="entry name" value="Hfq"/>
    <property type="match status" value="1"/>
</dbReference>
<dbReference type="RefSeq" id="WP_035808226.1">
    <property type="nucleotide sequence ID" value="NZ_CCSE01000001.1"/>
</dbReference>
<evidence type="ECO:0000313" key="6">
    <source>
        <dbReference type="Proteomes" id="UP000044136"/>
    </source>
</evidence>
<dbReference type="Gene3D" id="2.30.30.100">
    <property type="match status" value="1"/>
</dbReference>
<dbReference type="GO" id="GO:0043487">
    <property type="term" value="P:regulation of RNA stability"/>
    <property type="evidence" value="ECO:0007669"/>
    <property type="project" value="TreeGrafter"/>
</dbReference>
<dbReference type="eggNOG" id="COG1923">
    <property type="taxonomic scope" value="Bacteria"/>
</dbReference>
<dbReference type="HOGENOM" id="CLU_113688_3_0_9"/>
<dbReference type="SUPFAM" id="SSF50182">
    <property type="entry name" value="Sm-like ribonucleoproteins"/>
    <property type="match status" value="1"/>
</dbReference>
<dbReference type="EMBL" id="CCSE01000001">
    <property type="protein sequence ID" value="CDZ99630.1"/>
    <property type="molecule type" value="Genomic_DNA"/>
</dbReference>
<name>A0A078M0C4_9STAP</name>
<evidence type="ECO:0000259" key="4">
    <source>
        <dbReference type="PROSITE" id="PS52002"/>
    </source>
</evidence>
<evidence type="ECO:0000256" key="3">
    <source>
        <dbReference type="HAMAP-Rule" id="MF_00436"/>
    </source>
</evidence>
<dbReference type="AlphaFoldDB" id="A0A078M0C4"/>
<dbReference type="GO" id="GO:0005829">
    <property type="term" value="C:cytosol"/>
    <property type="evidence" value="ECO:0007669"/>
    <property type="project" value="TreeGrafter"/>
</dbReference>
<feature type="domain" description="Sm" evidence="4">
    <location>
        <begin position="5"/>
        <end position="62"/>
    </location>
</feature>
<dbReference type="GO" id="GO:0045974">
    <property type="term" value="P:regulation of translation, ncRNA-mediated"/>
    <property type="evidence" value="ECO:0007669"/>
    <property type="project" value="TreeGrafter"/>
</dbReference>
<dbReference type="InterPro" id="IPR047575">
    <property type="entry name" value="Sm"/>
</dbReference>
<comment type="similarity">
    <text evidence="3">Belongs to the Hfq family.</text>
</comment>
<evidence type="ECO:0000256" key="2">
    <source>
        <dbReference type="ARBA" id="ARBA00023016"/>
    </source>
</evidence>
<reference evidence="5 6" key="1">
    <citation type="submission" date="2014-07" db="EMBL/GenBank/DDBJ databases">
        <authorList>
            <person name="Urmite Genomes Urmite Genomes"/>
        </authorList>
    </citation>
    <scope>NUCLEOTIDE SEQUENCE [LARGE SCALE GENOMIC DNA]</scope>
    <source>
        <strain evidence="5 6">13MG44_air</strain>
    </source>
</reference>
<accession>A0A078M0C4</accession>
<dbReference type="HAMAP" id="MF_00436">
    <property type="entry name" value="Hfq"/>
    <property type="match status" value="1"/>
</dbReference>
<dbReference type="Proteomes" id="UP000044136">
    <property type="component" value="Unassembled WGS sequence"/>
</dbReference>
<dbReference type="PANTHER" id="PTHR34772">
    <property type="entry name" value="RNA-BINDING PROTEIN HFQ"/>
    <property type="match status" value="1"/>
</dbReference>